<dbReference type="InterPro" id="IPR015095">
    <property type="entry name" value="AlkB_hom8_N"/>
</dbReference>
<evidence type="ECO:0000313" key="2">
    <source>
        <dbReference type="EMBL" id="KAF7691443.1"/>
    </source>
</evidence>
<feature type="non-terminal residue" evidence="2">
    <location>
        <position position="1"/>
    </location>
</feature>
<sequence>PVSKTVKVWNEESELVLQDCFKSTNWELFKMAVTRGDSTVDLDEYTAAVTGYISKCTENIIPTEYFERYPNDKPWINSPNVRALLKQRDSAFRSGDKVALKTTRAKLSRAIREAKCAHVKKIHNHFQDSGDTRRMWQGIQSITNSKTTSPACDRDPSLPDALNPRFEVQNIVKARKTTPPPSDQVLCLATAKVRKTLCRVNPRKFAGPDNIPGRVLKECAEQLADVFTNLFNISLNSNVVPTCLKTTTIVPVPKKSTVSCLNDYCLVALTPIVMKCFERLVMRHIKTQLPPSLDPMQFAYRSNRSTDGAISTTIHLALTHLDNKDSYVRMLFIDFSSAFNTIIPQHPIEKLNLLGLNTSLCNWILDFLTGRPQSVRIGNSISSTTTLSTGAPQGCVLSPLLFTLLTHDCVAMHSSNHIIKFADDTTVVGLISKNDESAYREEVQRLTALCGVLNTSSITKKAQQRLYFLRRLRKTHLPPPILTMFYRGTIESILSSCITAWFGI</sequence>
<protein>
    <recommendedName>
        <fullName evidence="1">Reverse transcriptase domain-containing protein</fullName>
    </recommendedName>
</protein>
<dbReference type="Pfam" id="PF00078">
    <property type="entry name" value="RVT_1"/>
    <property type="match status" value="1"/>
</dbReference>
<dbReference type="EMBL" id="JABFDY010000022">
    <property type="protein sequence ID" value="KAF7691443.1"/>
    <property type="molecule type" value="Genomic_DNA"/>
</dbReference>
<reference evidence="2" key="1">
    <citation type="submission" date="2020-08" db="EMBL/GenBank/DDBJ databases">
        <title>Chromosome-level assembly of Southern catfish (Silurus meridionalis) provides insights into visual adaptation to the nocturnal and benthic lifestyles.</title>
        <authorList>
            <person name="Zhang Y."/>
            <person name="Wang D."/>
            <person name="Peng Z."/>
        </authorList>
    </citation>
    <scope>NUCLEOTIDE SEQUENCE</scope>
    <source>
        <strain evidence="2">SWU-2019-XX</strain>
        <tissue evidence="2">Muscle</tissue>
    </source>
</reference>
<dbReference type="GO" id="GO:0016706">
    <property type="term" value="F:2-oxoglutarate-dependent dioxygenase activity"/>
    <property type="evidence" value="ECO:0007669"/>
    <property type="project" value="InterPro"/>
</dbReference>
<evidence type="ECO:0000259" key="1">
    <source>
        <dbReference type="PROSITE" id="PS50878"/>
    </source>
</evidence>
<dbReference type="CDD" id="cd01650">
    <property type="entry name" value="RT_nLTR_like"/>
    <property type="match status" value="1"/>
</dbReference>
<accession>A0A8T0AJN5</accession>
<feature type="domain" description="Reverse transcriptase" evidence="1">
    <location>
        <begin position="233"/>
        <end position="504"/>
    </location>
</feature>
<comment type="caution">
    <text evidence="2">The sequence shown here is derived from an EMBL/GenBank/DDBJ whole genome shotgun (WGS) entry which is preliminary data.</text>
</comment>
<dbReference type="SUPFAM" id="SSF56672">
    <property type="entry name" value="DNA/RNA polymerases"/>
    <property type="match status" value="1"/>
</dbReference>
<organism evidence="2 3">
    <name type="scientific">Silurus meridionalis</name>
    <name type="common">Southern catfish</name>
    <name type="synonym">Silurus soldatovi meridionalis</name>
    <dbReference type="NCBI Taxonomy" id="175797"/>
    <lineage>
        <taxon>Eukaryota</taxon>
        <taxon>Metazoa</taxon>
        <taxon>Chordata</taxon>
        <taxon>Craniata</taxon>
        <taxon>Vertebrata</taxon>
        <taxon>Euteleostomi</taxon>
        <taxon>Actinopterygii</taxon>
        <taxon>Neopterygii</taxon>
        <taxon>Teleostei</taxon>
        <taxon>Ostariophysi</taxon>
        <taxon>Siluriformes</taxon>
        <taxon>Siluridae</taxon>
        <taxon>Silurus</taxon>
    </lineage>
</organism>
<dbReference type="InterPro" id="IPR043502">
    <property type="entry name" value="DNA/RNA_pol_sf"/>
</dbReference>
<dbReference type="PROSITE" id="PS50878">
    <property type="entry name" value="RT_POL"/>
    <property type="match status" value="1"/>
</dbReference>
<dbReference type="AlphaFoldDB" id="A0A8T0AJN5"/>
<proteinExistence type="predicted"/>
<name>A0A8T0AJN5_SILME</name>
<dbReference type="PANTHER" id="PTHR47510:SF3">
    <property type="entry name" value="ENDO_EXONUCLEASE_PHOSPHATASE DOMAIN-CONTAINING PROTEIN"/>
    <property type="match status" value="1"/>
</dbReference>
<dbReference type="Proteomes" id="UP000606274">
    <property type="component" value="Unassembled WGS sequence"/>
</dbReference>
<evidence type="ECO:0000313" key="3">
    <source>
        <dbReference type="Proteomes" id="UP000606274"/>
    </source>
</evidence>
<dbReference type="PANTHER" id="PTHR47510">
    <property type="entry name" value="REVERSE TRANSCRIPTASE DOMAIN-CONTAINING PROTEIN"/>
    <property type="match status" value="1"/>
</dbReference>
<dbReference type="GO" id="GO:0008168">
    <property type="term" value="F:methyltransferase activity"/>
    <property type="evidence" value="ECO:0007669"/>
    <property type="project" value="InterPro"/>
</dbReference>
<dbReference type="InterPro" id="IPR000477">
    <property type="entry name" value="RT_dom"/>
</dbReference>
<dbReference type="Pfam" id="PF09004">
    <property type="entry name" value="ALKBH8_N"/>
    <property type="match status" value="1"/>
</dbReference>
<keyword evidence="3" id="KW-1185">Reference proteome</keyword>
<gene>
    <name evidence="2" type="ORF">HF521_011740</name>
</gene>